<dbReference type="AlphaFoldDB" id="A0A9P0KXS3"/>
<keyword evidence="4" id="KW-1185">Reference proteome</keyword>
<dbReference type="Proteomes" id="UP001152888">
    <property type="component" value="Unassembled WGS sequence"/>
</dbReference>
<comment type="caution">
    <text evidence="3">The sequence shown here is derived from an EMBL/GenBank/DDBJ whole genome shotgun (WGS) entry which is preliminary data.</text>
</comment>
<accession>A0A9P0KXS3</accession>
<dbReference type="EMBL" id="CAKOFQ010006922">
    <property type="protein sequence ID" value="CAH1982460.1"/>
    <property type="molecule type" value="Genomic_DNA"/>
</dbReference>
<evidence type="ECO:0000256" key="2">
    <source>
        <dbReference type="SAM" id="SignalP"/>
    </source>
</evidence>
<evidence type="ECO:0000256" key="1">
    <source>
        <dbReference type="SAM" id="MobiDB-lite"/>
    </source>
</evidence>
<protein>
    <submittedName>
        <fullName evidence="3">Uncharacterized protein</fullName>
    </submittedName>
</protein>
<organism evidence="3 4">
    <name type="scientific">Acanthoscelides obtectus</name>
    <name type="common">Bean weevil</name>
    <name type="synonym">Bruchus obtectus</name>
    <dbReference type="NCBI Taxonomy" id="200917"/>
    <lineage>
        <taxon>Eukaryota</taxon>
        <taxon>Metazoa</taxon>
        <taxon>Ecdysozoa</taxon>
        <taxon>Arthropoda</taxon>
        <taxon>Hexapoda</taxon>
        <taxon>Insecta</taxon>
        <taxon>Pterygota</taxon>
        <taxon>Neoptera</taxon>
        <taxon>Endopterygota</taxon>
        <taxon>Coleoptera</taxon>
        <taxon>Polyphaga</taxon>
        <taxon>Cucujiformia</taxon>
        <taxon>Chrysomeloidea</taxon>
        <taxon>Chrysomelidae</taxon>
        <taxon>Bruchinae</taxon>
        <taxon>Bruchini</taxon>
        <taxon>Acanthoscelides</taxon>
    </lineage>
</organism>
<feature type="chain" id="PRO_5040511539" evidence="2">
    <location>
        <begin position="21"/>
        <end position="104"/>
    </location>
</feature>
<gene>
    <name evidence="3" type="ORF">ACAOBT_LOCUS15027</name>
</gene>
<reference evidence="3" key="1">
    <citation type="submission" date="2022-03" db="EMBL/GenBank/DDBJ databases">
        <authorList>
            <person name="Sayadi A."/>
        </authorList>
    </citation>
    <scope>NUCLEOTIDE SEQUENCE</scope>
</reference>
<evidence type="ECO:0000313" key="3">
    <source>
        <dbReference type="EMBL" id="CAH1982460.1"/>
    </source>
</evidence>
<name>A0A9P0KXS3_ACAOB</name>
<feature type="compositionally biased region" description="Low complexity" evidence="1">
    <location>
        <begin position="91"/>
        <end position="104"/>
    </location>
</feature>
<proteinExistence type="predicted"/>
<dbReference type="OrthoDB" id="3207464at2759"/>
<feature type="signal peptide" evidence="2">
    <location>
        <begin position="1"/>
        <end position="20"/>
    </location>
</feature>
<sequence length="104" mass="10953">MWYSSAICAIFLITLHSLVAMPQLGMQQMQEEQSNQVGGGMGLNLGLGLNGGMFNRNQQMRNRMLGMAVGLPHKPGCHGRGPRPPPPQPPASTTAAPTNGTNAG</sequence>
<keyword evidence="2" id="KW-0732">Signal</keyword>
<feature type="region of interest" description="Disordered" evidence="1">
    <location>
        <begin position="69"/>
        <end position="104"/>
    </location>
</feature>
<evidence type="ECO:0000313" key="4">
    <source>
        <dbReference type="Proteomes" id="UP001152888"/>
    </source>
</evidence>